<dbReference type="Gene3D" id="1.10.150.20">
    <property type="entry name" value="5' to 3' exonuclease, C-terminal subdomain"/>
    <property type="match status" value="1"/>
</dbReference>
<feature type="region of interest" description="Alpha C-terminal domain (alpha-CTD)" evidence="11">
    <location>
        <begin position="266"/>
        <end position="327"/>
    </location>
</feature>
<keyword evidence="4 11" id="KW-0240">DNA-directed RNA polymerase</keyword>
<feature type="domain" description="DNA-directed RNA polymerase RpoA/D/Rpb3-type" evidence="13">
    <location>
        <begin position="18"/>
        <end position="225"/>
    </location>
</feature>
<comment type="function">
    <text evidence="11">DNA-dependent RNA polymerase catalyzes the transcription of DNA into RNA using the four ribonucleoside triphosphates as substrates.</text>
</comment>
<evidence type="ECO:0000256" key="2">
    <source>
        <dbReference type="ARBA" id="ARBA00012418"/>
    </source>
</evidence>
<accession>A0A0G0NWZ6</accession>
<dbReference type="Pfam" id="PF01000">
    <property type="entry name" value="RNA_pol_A_bac"/>
    <property type="match status" value="1"/>
</dbReference>
<dbReference type="NCBIfam" id="NF003519">
    <property type="entry name" value="PRK05182.2-5"/>
    <property type="match status" value="1"/>
</dbReference>
<evidence type="ECO:0000256" key="11">
    <source>
        <dbReference type="HAMAP-Rule" id="MF_00059"/>
    </source>
</evidence>
<dbReference type="InterPro" id="IPR011260">
    <property type="entry name" value="RNAP_asu_C"/>
</dbReference>
<dbReference type="CDD" id="cd06928">
    <property type="entry name" value="RNAP_alpha_NTD"/>
    <property type="match status" value="1"/>
</dbReference>
<dbReference type="GO" id="GO:0006351">
    <property type="term" value="P:DNA-templated transcription"/>
    <property type="evidence" value="ECO:0007669"/>
    <property type="project" value="UniProtKB-UniRule"/>
</dbReference>
<dbReference type="GO" id="GO:0003899">
    <property type="term" value="F:DNA-directed RNA polymerase activity"/>
    <property type="evidence" value="ECO:0007669"/>
    <property type="project" value="UniProtKB-UniRule"/>
</dbReference>
<dbReference type="InterPro" id="IPR036643">
    <property type="entry name" value="RNApol_insert_sf"/>
</dbReference>
<sequence length="327" mass="35765">MQPIPLPQINTIKEEPSHGVYDISPLYPGYGATVANSLRRVLLSSLEGAAVDSFKIEGVDHEFTTIDKVKEDVIEVTLNLKSLKAKLLGDTEQATLHLEKSNPGEIKASDFDANSEVQILNPDLKIATLDKGGKFELTVNIIKGRGFTASENKEKTKEIGVIAVDSFFSPVKHVSYEIENTRVGQNTDFDKVIIKIDSDGSIEPRQAIVEAAKILTQHYALISNLDLAETLAGAKKDLEEKINEAKEAQINNFHEEGQAEEYMPPIDAKTKVEDTDLSGRTKNALLASGFKTLSGLIRLSEIKLAGIKGLGAKGLEEVKTLLQRVEE</sequence>
<dbReference type="HAMAP" id="MF_00059">
    <property type="entry name" value="RNApol_bact_RpoA"/>
    <property type="match status" value="1"/>
</dbReference>
<dbReference type="Pfam" id="PF03118">
    <property type="entry name" value="RNA_pol_A_CTD"/>
    <property type="match status" value="1"/>
</dbReference>
<feature type="coiled-coil region" evidence="12">
    <location>
        <begin position="224"/>
        <end position="251"/>
    </location>
</feature>
<dbReference type="AlphaFoldDB" id="A0A0G0NWZ6"/>
<dbReference type="InterPro" id="IPR036603">
    <property type="entry name" value="RBP11-like"/>
</dbReference>
<comment type="catalytic activity">
    <reaction evidence="10 11">
        <text>RNA(n) + a ribonucleoside 5'-triphosphate = RNA(n+1) + diphosphate</text>
        <dbReference type="Rhea" id="RHEA:21248"/>
        <dbReference type="Rhea" id="RHEA-COMP:14527"/>
        <dbReference type="Rhea" id="RHEA-COMP:17342"/>
        <dbReference type="ChEBI" id="CHEBI:33019"/>
        <dbReference type="ChEBI" id="CHEBI:61557"/>
        <dbReference type="ChEBI" id="CHEBI:140395"/>
        <dbReference type="EC" id="2.7.7.6"/>
    </reaction>
</comment>
<dbReference type="Proteomes" id="UP000033934">
    <property type="component" value="Unassembled WGS sequence"/>
</dbReference>
<gene>
    <name evidence="11" type="primary">rpoA</name>
    <name evidence="14" type="ORF">UT11_C0007G0031</name>
</gene>
<dbReference type="GO" id="GO:0000428">
    <property type="term" value="C:DNA-directed RNA polymerase complex"/>
    <property type="evidence" value="ECO:0007669"/>
    <property type="project" value="UniProtKB-KW"/>
</dbReference>
<evidence type="ECO:0000313" key="15">
    <source>
        <dbReference type="Proteomes" id="UP000033934"/>
    </source>
</evidence>
<evidence type="ECO:0000256" key="8">
    <source>
        <dbReference type="ARBA" id="ARBA00032524"/>
    </source>
</evidence>
<dbReference type="Gene3D" id="3.30.1360.10">
    <property type="entry name" value="RNA polymerase, RBP11-like subunit"/>
    <property type="match status" value="1"/>
</dbReference>
<proteinExistence type="inferred from homology"/>
<evidence type="ECO:0000256" key="6">
    <source>
        <dbReference type="ARBA" id="ARBA00022695"/>
    </source>
</evidence>
<dbReference type="Gene3D" id="2.170.120.12">
    <property type="entry name" value="DNA-directed RNA polymerase, insert domain"/>
    <property type="match status" value="1"/>
</dbReference>
<evidence type="ECO:0000256" key="4">
    <source>
        <dbReference type="ARBA" id="ARBA00022478"/>
    </source>
</evidence>
<evidence type="ECO:0000259" key="13">
    <source>
        <dbReference type="SMART" id="SM00662"/>
    </source>
</evidence>
<dbReference type="InterPro" id="IPR011263">
    <property type="entry name" value="DNA-dir_RNA_pol_RpoA/D/Rpb3"/>
</dbReference>
<comment type="domain">
    <text evidence="11">The N-terminal domain is essential for RNAP assembly and basal transcription, whereas the C-terminal domain is involved in interaction with transcriptional regulators and with upstream promoter elements.</text>
</comment>
<dbReference type="SUPFAM" id="SSF47789">
    <property type="entry name" value="C-terminal domain of RNA polymerase alpha subunit"/>
    <property type="match status" value="1"/>
</dbReference>
<dbReference type="SMART" id="SM00662">
    <property type="entry name" value="RPOLD"/>
    <property type="match status" value="1"/>
</dbReference>
<evidence type="ECO:0000256" key="7">
    <source>
        <dbReference type="ARBA" id="ARBA00023163"/>
    </source>
</evidence>
<dbReference type="InterPro" id="IPR011773">
    <property type="entry name" value="DNA-dir_RpoA"/>
</dbReference>
<dbReference type="InterPro" id="IPR011262">
    <property type="entry name" value="DNA-dir_RNA_pol_insert"/>
</dbReference>
<comment type="subunit">
    <text evidence="11">Homodimer. The RNAP catalytic core consists of 2 alpha, 1 beta, 1 beta' and 1 omega subunit. When a sigma factor is associated with the core the holoenzyme is formed, which can initiate transcription.</text>
</comment>
<dbReference type="GO" id="GO:0046983">
    <property type="term" value="F:protein dimerization activity"/>
    <property type="evidence" value="ECO:0007669"/>
    <property type="project" value="InterPro"/>
</dbReference>
<dbReference type="NCBIfam" id="TIGR02027">
    <property type="entry name" value="rpoA"/>
    <property type="match status" value="1"/>
</dbReference>
<evidence type="ECO:0000256" key="9">
    <source>
        <dbReference type="ARBA" id="ARBA00033070"/>
    </source>
</evidence>
<dbReference type="FunFam" id="2.170.120.12:FF:000001">
    <property type="entry name" value="DNA-directed RNA polymerase subunit alpha"/>
    <property type="match status" value="1"/>
</dbReference>
<keyword evidence="12" id="KW-0175">Coiled coil</keyword>
<evidence type="ECO:0000256" key="10">
    <source>
        <dbReference type="ARBA" id="ARBA00048552"/>
    </source>
</evidence>
<dbReference type="SUPFAM" id="SSF56553">
    <property type="entry name" value="Insert subdomain of RNA polymerase alpha subunit"/>
    <property type="match status" value="1"/>
</dbReference>
<evidence type="ECO:0000256" key="1">
    <source>
        <dbReference type="ARBA" id="ARBA00007123"/>
    </source>
</evidence>
<evidence type="ECO:0000313" key="14">
    <source>
        <dbReference type="EMBL" id="KKQ90389.1"/>
    </source>
</evidence>
<dbReference type="GO" id="GO:0003677">
    <property type="term" value="F:DNA binding"/>
    <property type="evidence" value="ECO:0007669"/>
    <property type="project" value="UniProtKB-UniRule"/>
</dbReference>
<organism evidence="14 15">
    <name type="scientific">Berkelbacteria bacterium GW2011_GWA2_38_9</name>
    <dbReference type="NCBI Taxonomy" id="1618334"/>
    <lineage>
        <taxon>Bacteria</taxon>
        <taxon>Candidatus Berkelbacteria</taxon>
    </lineage>
</organism>
<evidence type="ECO:0000256" key="12">
    <source>
        <dbReference type="SAM" id="Coils"/>
    </source>
</evidence>
<dbReference type="Pfam" id="PF01193">
    <property type="entry name" value="RNA_pol_L"/>
    <property type="match status" value="1"/>
</dbReference>
<protein>
    <recommendedName>
        <fullName evidence="3 11">DNA-directed RNA polymerase subunit alpha</fullName>
        <shortName evidence="11">RNAP subunit alpha</shortName>
        <ecNumber evidence="2 11">2.7.7.6</ecNumber>
    </recommendedName>
    <alternativeName>
        <fullName evidence="9 11">RNA polymerase subunit alpha</fullName>
    </alternativeName>
    <alternativeName>
        <fullName evidence="8 11">Transcriptase subunit alpha</fullName>
    </alternativeName>
</protein>
<dbReference type="SUPFAM" id="SSF55257">
    <property type="entry name" value="RBP11-like subunits of RNA polymerase"/>
    <property type="match status" value="1"/>
</dbReference>
<evidence type="ECO:0000256" key="3">
    <source>
        <dbReference type="ARBA" id="ARBA00015972"/>
    </source>
</evidence>
<keyword evidence="5 11" id="KW-0808">Transferase</keyword>
<keyword evidence="7 11" id="KW-0804">Transcription</keyword>
<comment type="caution">
    <text evidence="14">The sequence shown here is derived from an EMBL/GenBank/DDBJ whole genome shotgun (WGS) entry which is preliminary data.</text>
</comment>
<name>A0A0G0NWZ6_9BACT</name>
<dbReference type="EMBL" id="LBVO01000007">
    <property type="protein sequence ID" value="KKQ90389.1"/>
    <property type="molecule type" value="Genomic_DNA"/>
</dbReference>
<comment type="similarity">
    <text evidence="1 11">Belongs to the RNA polymerase alpha chain family.</text>
</comment>
<evidence type="ECO:0000256" key="5">
    <source>
        <dbReference type="ARBA" id="ARBA00022679"/>
    </source>
</evidence>
<dbReference type="PATRIC" id="fig|1618334.3.peg.151"/>
<keyword evidence="6 11" id="KW-0548">Nucleotidyltransferase</keyword>
<feature type="region of interest" description="Alpha N-terminal domain (alpha-NTD)" evidence="11">
    <location>
        <begin position="1"/>
        <end position="228"/>
    </location>
</feature>
<dbReference type="EC" id="2.7.7.6" evidence="2 11"/>
<reference evidence="14 15" key="1">
    <citation type="journal article" date="2015" name="Nature">
        <title>rRNA introns, odd ribosomes, and small enigmatic genomes across a large radiation of phyla.</title>
        <authorList>
            <person name="Brown C.T."/>
            <person name="Hug L.A."/>
            <person name="Thomas B.C."/>
            <person name="Sharon I."/>
            <person name="Castelle C.J."/>
            <person name="Singh A."/>
            <person name="Wilkins M.J."/>
            <person name="Williams K.H."/>
            <person name="Banfield J.F."/>
        </authorList>
    </citation>
    <scope>NUCLEOTIDE SEQUENCE [LARGE SCALE GENOMIC DNA]</scope>
</reference>
<dbReference type="GO" id="GO:0005737">
    <property type="term" value="C:cytoplasm"/>
    <property type="evidence" value="ECO:0007669"/>
    <property type="project" value="UniProtKB-ARBA"/>
</dbReference>